<organism evidence="2 3">
    <name type="scientific">Halalkalibacterium halodurans (strain ATCC BAA-125 / DSM 18197 / FERM 7344 / JCM 9153 / C-125)</name>
    <name type="common">Bacillus halodurans</name>
    <dbReference type="NCBI Taxonomy" id="272558"/>
    <lineage>
        <taxon>Bacteria</taxon>
        <taxon>Bacillati</taxon>
        <taxon>Bacillota</taxon>
        <taxon>Bacilli</taxon>
        <taxon>Bacillales</taxon>
        <taxon>Bacillaceae</taxon>
        <taxon>Halalkalibacterium (ex Joshi et al. 2022)</taxon>
    </lineage>
</organism>
<dbReference type="InterPro" id="IPR050177">
    <property type="entry name" value="Lipid_A_modif_metabolic_enz"/>
</dbReference>
<dbReference type="AlphaFoldDB" id="Q9K6L4"/>
<dbReference type="EMBL" id="BA000004">
    <property type="protein sequence ID" value="BAB07434.1"/>
    <property type="molecule type" value="Genomic_DNA"/>
</dbReference>
<evidence type="ECO:0000259" key="1">
    <source>
        <dbReference type="Pfam" id="PF01370"/>
    </source>
</evidence>
<feature type="domain" description="NAD-dependent epimerase/dehydratase" evidence="1">
    <location>
        <begin position="5"/>
        <end position="201"/>
    </location>
</feature>
<protein>
    <submittedName>
        <fullName evidence="2">UDP-glucose 4-epimerase (Galactowaldenases)</fullName>
    </submittedName>
</protein>
<dbReference type="HOGENOM" id="CLU_007383_6_7_9"/>
<dbReference type="PIR" id="C84114">
    <property type="entry name" value="C84114"/>
</dbReference>
<dbReference type="PANTHER" id="PTHR43245:SF58">
    <property type="entry name" value="BLL5923 PROTEIN"/>
    <property type="match status" value="1"/>
</dbReference>
<dbReference type="KEGG" id="bha:BH3715"/>
<gene>
    <name evidence="2" type="ordered locus">BH3715</name>
</gene>
<dbReference type="InterPro" id="IPR001509">
    <property type="entry name" value="Epimerase_deHydtase"/>
</dbReference>
<dbReference type="InterPro" id="IPR036291">
    <property type="entry name" value="NAD(P)-bd_dom_sf"/>
</dbReference>
<dbReference type="STRING" id="272558.gene:10729628"/>
<sequence length="282" mass="32328">MKNVLITGANSYIGLSFKNWLAKEPEKYKVDSISLRGDLWKEKDFSQYDVLLHAAGIAHIKETKENKELYFKVNRDVAYEAAKKAKDEGIKQFIFLSSMSVYGKENGIIDLDTLPKPTSNYGESKLQAEKLIEMLDDDSFKVVTIRPPMIYGKGCKGNYPKLAKLARKLPVFPDVENERSMIHIENLCEFMKLIIDNNDAGLFLPQNDDFVKTSEMVRLIGETNGKRIKLTKFFNPVLNLFIGKIGVVNKVFGNLKYKKEISNYKDNYIINNFAESIRRTEE</sequence>
<proteinExistence type="predicted"/>
<dbReference type="DNASU" id="894300"/>
<dbReference type="Gene3D" id="3.40.50.720">
    <property type="entry name" value="NAD(P)-binding Rossmann-like Domain"/>
    <property type="match status" value="1"/>
</dbReference>
<dbReference type="PANTHER" id="PTHR43245">
    <property type="entry name" value="BIFUNCTIONAL POLYMYXIN RESISTANCE PROTEIN ARNA"/>
    <property type="match status" value="1"/>
</dbReference>
<dbReference type="SUPFAM" id="SSF51735">
    <property type="entry name" value="NAD(P)-binding Rossmann-fold domains"/>
    <property type="match status" value="1"/>
</dbReference>
<dbReference type="OrthoDB" id="9808602at2"/>
<dbReference type="Pfam" id="PF01370">
    <property type="entry name" value="Epimerase"/>
    <property type="match status" value="1"/>
</dbReference>
<dbReference type="eggNOG" id="COG0451">
    <property type="taxonomic scope" value="Bacteria"/>
</dbReference>
<evidence type="ECO:0000313" key="3">
    <source>
        <dbReference type="Proteomes" id="UP000001258"/>
    </source>
</evidence>
<dbReference type="RefSeq" id="WP_010899840.1">
    <property type="nucleotide sequence ID" value="NC_002570.2"/>
</dbReference>
<evidence type="ECO:0000313" key="2">
    <source>
        <dbReference type="EMBL" id="BAB07434.1"/>
    </source>
</evidence>
<accession>Q9K6L4</accession>
<reference evidence="2 3" key="1">
    <citation type="journal article" date="2000" name="Nucleic Acids Res.">
        <title>Complete genome sequence of the alkaliphilic bacterium Bacillus halodurans and genomic sequence comparison with Bacillus subtilis.</title>
        <authorList>
            <person name="Takami H."/>
            <person name="Nakasone K."/>
            <person name="Takaki Y."/>
            <person name="Maeno G."/>
            <person name="Sasaki R."/>
            <person name="Masui N."/>
            <person name="Fuji F."/>
            <person name="Hirama C."/>
            <person name="Nakamura Y."/>
            <person name="Ogasawara N."/>
            <person name="Kuhara S."/>
            <person name="Horikoshi K."/>
        </authorList>
    </citation>
    <scope>NUCLEOTIDE SEQUENCE [LARGE SCALE GENOMIC DNA]</scope>
    <source>
        <strain evidence="3">ATCC BAA-125 / DSM 18197 / FERM 7344 / JCM 9153 / C-125</strain>
    </source>
</reference>
<name>Q9K6L4_HALH5</name>
<dbReference type="Proteomes" id="UP000001258">
    <property type="component" value="Chromosome"/>
</dbReference>
<keyword evidence="3" id="KW-1185">Reference proteome</keyword>